<sequence length="215" mass="23093">MLSHALIVETALALVDEHGADALSVRRLGAALGADPTSIYRYFRNTDDLLLAVADELLGHAQEGWAETGDWRADVRDLSLRLHAAYAKHPRAATLAGHRTTGRAHEIQAVETLLRLLRAAGFPDGEAVRYYHALADQTLAFAVQHAAALSLPPDALAADREVWQGTYAKLAPETHPNIAATMPLLDAEMQHGAFAFALDLLLDAIAARLPAVASD</sequence>
<dbReference type="PANTHER" id="PTHR30055">
    <property type="entry name" value="HTH-TYPE TRANSCRIPTIONAL REGULATOR RUTR"/>
    <property type="match status" value="1"/>
</dbReference>
<dbReference type="PROSITE" id="PS50977">
    <property type="entry name" value="HTH_TETR_2"/>
    <property type="match status" value="1"/>
</dbReference>
<feature type="domain" description="HTH tetR-type" evidence="5">
    <location>
        <begin position="1"/>
        <end position="61"/>
    </location>
</feature>
<dbReference type="Pfam" id="PF02909">
    <property type="entry name" value="TetR_C_1"/>
    <property type="match status" value="1"/>
</dbReference>
<evidence type="ECO:0000259" key="5">
    <source>
        <dbReference type="PROSITE" id="PS50977"/>
    </source>
</evidence>
<protein>
    <submittedName>
        <fullName evidence="6">TetR/AcrR family transcriptional regulator</fullName>
    </submittedName>
</protein>
<dbReference type="Proteomes" id="UP001500466">
    <property type="component" value="Unassembled WGS sequence"/>
</dbReference>
<comment type="caution">
    <text evidence="6">The sequence shown here is derived from an EMBL/GenBank/DDBJ whole genome shotgun (WGS) entry which is preliminary data.</text>
</comment>
<dbReference type="InterPro" id="IPR036271">
    <property type="entry name" value="Tet_transcr_reg_TetR-rel_C_sf"/>
</dbReference>
<keyword evidence="2 4" id="KW-0238">DNA-binding</keyword>
<organism evidence="6 7">
    <name type="scientific">Yinghuangia aomiensis</name>
    <dbReference type="NCBI Taxonomy" id="676205"/>
    <lineage>
        <taxon>Bacteria</taxon>
        <taxon>Bacillati</taxon>
        <taxon>Actinomycetota</taxon>
        <taxon>Actinomycetes</taxon>
        <taxon>Kitasatosporales</taxon>
        <taxon>Streptomycetaceae</taxon>
        <taxon>Yinghuangia</taxon>
    </lineage>
</organism>
<evidence type="ECO:0000256" key="1">
    <source>
        <dbReference type="ARBA" id="ARBA00023015"/>
    </source>
</evidence>
<accession>A0ABP9I3K9</accession>
<dbReference type="Gene3D" id="1.10.357.10">
    <property type="entry name" value="Tetracycline Repressor, domain 2"/>
    <property type="match status" value="1"/>
</dbReference>
<dbReference type="Pfam" id="PF00440">
    <property type="entry name" value="TetR_N"/>
    <property type="match status" value="1"/>
</dbReference>
<evidence type="ECO:0000313" key="7">
    <source>
        <dbReference type="Proteomes" id="UP001500466"/>
    </source>
</evidence>
<reference evidence="7" key="1">
    <citation type="journal article" date="2019" name="Int. J. Syst. Evol. Microbiol.">
        <title>The Global Catalogue of Microorganisms (GCM) 10K type strain sequencing project: providing services to taxonomists for standard genome sequencing and annotation.</title>
        <authorList>
            <consortium name="The Broad Institute Genomics Platform"/>
            <consortium name="The Broad Institute Genome Sequencing Center for Infectious Disease"/>
            <person name="Wu L."/>
            <person name="Ma J."/>
        </authorList>
    </citation>
    <scope>NUCLEOTIDE SEQUENCE [LARGE SCALE GENOMIC DNA]</scope>
    <source>
        <strain evidence="7">JCM 17986</strain>
    </source>
</reference>
<keyword evidence="3" id="KW-0804">Transcription</keyword>
<evidence type="ECO:0000256" key="4">
    <source>
        <dbReference type="PROSITE-ProRule" id="PRU00335"/>
    </source>
</evidence>
<dbReference type="InterPro" id="IPR009057">
    <property type="entry name" value="Homeodomain-like_sf"/>
</dbReference>
<evidence type="ECO:0000313" key="6">
    <source>
        <dbReference type="EMBL" id="GAA4985923.1"/>
    </source>
</evidence>
<feature type="DNA-binding region" description="H-T-H motif" evidence="4">
    <location>
        <begin position="24"/>
        <end position="43"/>
    </location>
</feature>
<name>A0ABP9I3K9_9ACTN</name>
<dbReference type="Gene3D" id="1.10.10.60">
    <property type="entry name" value="Homeodomain-like"/>
    <property type="match status" value="1"/>
</dbReference>
<keyword evidence="1" id="KW-0805">Transcription regulation</keyword>
<dbReference type="InterPro" id="IPR001647">
    <property type="entry name" value="HTH_TetR"/>
</dbReference>
<dbReference type="InterPro" id="IPR050109">
    <property type="entry name" value="HTH-type_TetR-like_transc_reg"/>
</dbReference>
<proteinExistence type="predicted"/>
<keyword evidence="7" id="KW-1185">Reference proteome</keyword>
<dbReference type="InterPro" id="IPR004111">
    <property type="entry name" value="Repressor_TetR_C"/>
</dbReference>
<gene>
    <name evidence="6" type="ORF">GCM10023205_65490</name>
</gene>
<dbReference type="SUPFAM" id="SSF46689">
    <property type="entry name" value="Homeodomain-like"/>
    <property type="match status" value="1"/>
</dbReference>
<dbReference type="SUPFAM" id="SSF48498">
    <property type="entry name" value="Tetracyclin repressor-like, C-terminal domain"/>
    <property type="match status" value="1"/>
</dbReference>
<evidence type="ECO:0000256" key="3">
    <source>
        <dbReference type="ARBA" id="ARBA00023163"/>
    </source>
</evidence>
<evidence type="ECO:0000256" key="2">
    <source>
        <dbReference type="ARBA" id="ARBA00023125"/>
    </source>
</evidence>
<dbReference type="EMBL" id="BAABHS010000031">
    <property type="protein sequence ID" value="GAA4985923.1"/>
    <property type="molecule type" value="Genomic_DNA"/>
</dbReference>
<dbReference type="PANTHER" id="PTHR30055:SF151">
    <property type="entry name" value="TRANSCRIPTIONAL REGULATORY PROTEIN"/>
    <property type="match status" value="1"/>
</dbReference>